<keyword evidence="2" id="KW-0732">Signal</keyword>
<feature type="compositionally biased region" description="Polar residues" evidence="1">
    <location>
        <begin position="431"/>
        <end position="441"/>
    </location>
</feature>
<evidence type="ECO:0000256" key="2">
    <source>
        <dbReference type="SAM" id="SignalP"/>
    </source>
</evidence>
<comment type="caution">
    <text evidence="3">The sequence shown here is derived from an EMBL/GenBank/DDBJ whole genome shotgun (WGS) entry which is preliminary data.</text>
</comment>
<gene>
    <name evidence="3" type="ORF">CBER1_04548</name>
</gene>
<reference evidence="4" key="1">
    <citation type="journal article" date="2017" name="bioRxiv">
        <title>Conservation of a gene cluster reveals novel cercosporin biosynthetic mechanisms and extends production to the genus Colletotrichum.</title>
        <authorList>
            <person name="de Jonge R."/>
            <person name="Ebert M.K."/>
            <person name="Huitt-Roehl C.R."/>
            <person name="Pal P."/>
            <person name="Suttle J.C."/>
            <person name="Spanner R.E."/>
            <person name="Neubauer J.D."/>
            <person name="Jurick W.M.II."/>
            <person name="Stott K.A."/>
            <person name="Secor G.A."/>
            <person name="Thomma B.P.H.J."/>
            <person name="Van de Peer Y."/>
            <person name="Townsend C.A."/>
            <person name="Bolton M.D."/>
        </authorList>
    </citation>
    <scope>NUCLEOTIDE SEQUENCE [LARGE SCALE GENOMIC DNA]</scope>
    <source>
        <strain evidence="4">CBS538.71</strain>
    </source>
</reference>
<feature type="compositionally biased region" description="Polar residues" evidence="1">
    <location>
        <begin position="49"/>
        <end position="58"/>
    </location>
</feature>
<feature type="compositionally biased region" description="Polar residues" evidence="1">
    <location>
        <begin position="482"/>
        <end position="516"/>
    </location>
</feature>
<feature type="compositionally biased region" description="Polar residues" evidence="1">
    <location>
        <begin position="527"/>
        <end position="546"/>
    </location>
</feature>
<feature type="compositionally biased region" description="Low complexity" evidence="1">
    <location>
        <begin position="467"/>
        <end position="481"/>
    </location>
</feature>
<protein>
    <submittedName>
        <fullName evidence="3">Uncharacterized protein</fullName>
    </submittedName>
</protein>
<evidence type="ECO:0000256" key="1">
    <source>
        <dbReference type="SAM" id="MobiDB-lite"/>
    </source>
</evidence>
<dbReference type="STRING" id="357750.A0A2S6C206"/>
<feature type="region of interest" description="Disordered" evidence="1">
    <location>
        <begin position="562"/>
        <end position="610"/>
    </location>
</feature>
<accession>A0A2S6C206</accession>
<organism evidence="3 4">
    <name type="scientific">Cercospora berteroae</name>
    <dbReference type="NCBI Taxonomy" id="357750"/>
    <lineage>
        <taxon>Eukaryota</taxon>
        <taxon>Fungi</taxon>
        <taxon>Dikarya</taxon>
        <taxon>Ascomycota</taxon>
        <taxon>Pezizomycotina</taxon>
        <taxon>Dothideomycetes</taxon>
        <taxon>Dothideomycetidae</taxon>
        <taxon>Mycosphaerellales</taxon>
        <taxon>Mycosphaerellaceae</taxon>
        <taxon>Cercospora</taxon>
    </lineage>
</organism>
<sequence>MRQPSPMMVWKKTLLLLSLARRGLTSSRVKDSEQDSDSWSYSDDESASNRTSSGTSYINADDPMPEDLCPFLVNSTTYDYDRFLTKAATDCGSVACCRFKPLTHNIMTWKKMDIAPVTVGVEVFIIDQEQDMTLTATEIITTAIVATFLGGVTTLDPSLWIKDGTFDGGYDVPTTSTTTTDRYNSTYTVKYPSVFVDLEIDMEWYGSLPIVSAGVTTCLQNDLTRSPVPSPTYVSTPEMTVDPTEPKGIFYTLVGNNGIPDQQVPAADWGFGFDNRRIGNTCGGDLAKELYNSWQPTEPLISIYSTCTCELVQAAPGGLVATVSVLLDRTTRFDRLTPTATESAQAGQKISDTAATETSSPELETKTDTSPTSISVNTVGRPTTEMNEQRPSRSSDSVSTTEDAGPLQAFGPQSETRTAEPLVASGPALSVSPNKPSTPVQNADDASRSASISNAASSRIEHSIQKSVEPSSSSAEGSSGPTRTAQDTVRPQSDSANSLQSATVGTASRSGTSIPLSSPVPGGSRDSALSSQRTTPPQGVQTESINVNSQLEDSANFRIASSYEQSGQPPPSSPGASTDPGLSSQRTTQSPSHLAKPVTASSQSAATSSDAPPAAVVVANGQLSMVSVEPSSQSGALSLSSIERDWNNLPRISPYRILADYTYRSGYRNIEPDRYYISSISHFEVLADKIFDDRDFPLKSDCFTFPGVQ</sequence>
<feature type="signal peptide" evidence="2">
    <location>
        <begin position="1"/>
        <end position="25"/>
    </location>
</feature>
<feature type="region of interest" description="Disordered" evidence="1">
    <location>
        <begin position="337"/>
        <end position="546"/>
    </location>
</feature>
<dbReference type="Proteomes" id="UP000237631">
    <property type="component" value="Unassembled WGS sequence"/>
</dbReference>
<name>A0A2S6C206_9PEZI</name>
<evidence type="ECO:0000313" key="3">
    <source>
        <dbReference type="EMBL" id="PPJ53774.1"/>
    </source>
</evidence>
<feature type="chain" id="PRO_5015453756" evidence="2">
    <location>
        <begin position="26"/>
        <end position="709"/>
    </location>
</feature>
<feature type="compositionally biased region" description="Low complexity" evidence="1">
    <location>
        <begin position="442"/>
        <end position="458"/>
    </location>
</feature>
<feature type="compositionally biased region" description="Polar residues" evidence="1">
    <location>
        <begin position="580"/>
        <end position="592"/>
    </location>
</feature>
<evidence type="ECO:0000313" key="4">
    <source>
        <dbReference type="Proteomes" id="UP000237631"/>
    </source>
</evidence>
<dbReference type="AlphaFoldDB" id="A0A2S6C206"/>
<dbReference type="OrthoDB" id="3650712at2759"/>
<feature type="compositionally biased region" description="Polar residues" evidence="1">
    <location>
        <begin position="338"/>
        <end position="386"/>
    </location>
</feature>
<feature type="compositionally biased region" description="Low complexity" evidence="1">
    <location>
        <begin position="597"/>
        <end position="610"/>
    </location>
</feature>
<feature type="region of interest" description="Disordered" evidence="1">
    <location>
        <begin position="31"/>
        <end position="61"/>
    </location>
</feature>
<proteinExistence type="predicted"/>
<keyword evidence="4" id="KW-1185">Reference proteome</keyword>
<dbReference type="EMBL" id="PNEN01000576">
    <property type="protein sequence ID" value="PPJ53774.1"/>
    <property type="molecule type" value="Genomic_DNA"/>
</dbReference>